<sequence length="797" mass="94528">MKYIMRVVVLFFVFITNAQNITLNDLQIVCNKKSSELVNQYLMNKGWEYYDSEKGDTYKYNTITWAYEKSSYDDKATGWFYLYTYEGEPNKVSYNVFNINSYNKIKKSLSSYGYKLKDDKIENDKIISTYENSKFRIEVTTSKRKDNDIYDRSFTSYSFMLIKKSGIYDPDNGIKTIYWKGTNKIKAIYDLKNGELNGDYKNFYESGNLKMTGAYQNGNRNGAFKFYYDNGNTKEEAHYINDKGNGLFKQYYENGDLEVEYYLKQGKLNGKLTRYENNQKKFTKQFLNDDLEGDYEEYIYNKEGILSVILRGRYIKDKREGKWNYYSLDKDKKETVIISKNYKGDILDGNFQTVRGDSLIFGTYKNDKLNGKYLIYRDYLKMLVGGVIRTDTTNSNLKLETKGQYFNGKENGKWEYFGLNNNLIKTGSFINGDKDGKWRHYYANYVDKLTSKPLKYSGELYLEENYMNDVLHGKSIRYSTIDRIEYDCEDKDEEKCYELKYKKVYVEENYNQGFLEGKYLEKDSTGFVKKTGSFKGGKMNGEWTSRKKIKDYIYVVKGHYSYGYKEGSFTYYFDDDISTKFLEEEYYNNKLDGDSKAFLDGKVNLIKKYSKGSLKKLRYFDNDNLIEEFEVDSNYSLYKKIKKIEYQDNYVISKTYNYYGNNDDFDKDFSDKLFNKSLKKGTTYTDGYYVKKDKMNRKIESGVLKKNIRESKWVFNFYDSNLRKEVEYIEGEIYSEKYYTLNSSEPYSGMFKFMDLENNHIHEIKIKDGLRNGITIIKDNQGNKIKKLKFKEGLLRE</sequence>
<feature type="signal peptide" evidence="1">
    <location>
        <begin position="1"/>
        <end position="18"/>
    </location>
</feature>
<gene>
    <name evidence="2" type="ORF">ACFQ1O_09740</name>
</gene>
<evidence type="ECO:0000313" key="2">
    <source>
        <dbReference type="EMBL" id="MFD0964287.1"/>
    </source>
</evidence>
<protein>
    <submittedName>
        <fullName evidence="2">Uncharacterized protein</fullName>
    </submittedName>
</protein>
<reference evidence="3" key="1">
    <citation type="journal article" date="2019" name="Int. J. Syst. Evol. Microbiol.">
        <title>The Global Catalogue of Microorganisms (GCM) 10K type strain sequencing project: providing services to taxonomists for standard genome sequencing and annotation.</title>
        <authorList>
            <consortium name="The Broad Institute Genomics Platform"/>
            <consortium name="The Broad Institute Genome Sequencing Center for Infectious Disease"/>
            <person name="Wu L."/>
            <person name="Ma J."/>
        </authorList>
    </citation>
    <scope>NUCLEOTIDE SEQUENCE [LARGE SCALE GENOMIC DNA]</scope>
    <source>
        <strain evidence="3">CCUG 62114</strain>
    </source>
</reference>
<organism evidence="2 3">
    <name type="scientific">Pseudofulvibacter geojedonensis</name>
    <dbReference type="NCBI Taxonomy" id="1123758"/>
    <lineage>
        <taxon>Bacteria</taxon>
        <taxon>Pseudomonadati</taxon>
        <taxon>Bacteroidota</taxon>
        <taxon>Flavobacteriia</taxon>
        <taxon>Flavobacteriales</taxon>
        <taxon>Flavobacteriaceae</taxon>
        <taxon>Pseudofulvibacter</taxon>
    </lineage>
</organism>
<evidence type="ECO:0000313" key="3">
    <source>
        <dbReference type="Proteomes" id="UP001596997"/>
    </source>
</evidence>
<dbReference type="SUPFAM" id="SSF82185">
    <property type="entry name" value="Histone H3 K4-specific methyltransferase SET7/9 N-terminal domain"/>
    <property type="match status" value="3"/>
</dbReference>
<comment type="caution">
    <text evidence="2">The sequence shown here is derived from an EMBL/GenBank/DDBJ whole genome shotgun (WGS) entry which is preliminary data.</text>
</comment>
<dbReference type="RefSeq" id="WP_377715836.1">
    <property type="nucleotide sequence ID" value="NZ_JBHTJM010000009.1"/>
</dbReference>
<dbReference type="EMBL" id="JBHTJM010000009">
    <property type="protein sequence ID" value="MFD0964287.1"/>
    <property type="molecule type" value="Genomic_DNA"/>
</dbReference>
<keyword evidence="3" id="KW-1185">Reference proteome</keyword>
<accession>A0ABW3I3V3</accession>
<feature type="chain" id="PRO_5047265781" evidence="1">
    <location>
        <begin position="19"/>
        <end position="797"/>
    </location>
</feature>
<dbReference type="Gene3D" id="2.20.110.10">
    <property type="entry name" value="Histone H3 K4-specific methyltransferase SET7/9 N-terminal domain"/>
    <property type="match status" value="3"/>
</dbReference>
<dbReference type="Proteomes" id="UP001596997">
    <property type="component" value="Unassembled WGS sequence"/>
</dbReference>
<keyword evidence="1" id="KW-0732">Signal</keyword>
<evidence type="ECO:0000256" key="1">
    <source>
        <dbReference type="SAM" id="SignalP"/>
    </source>
</evidence>
<name>A0ABW3I3V3_9FLAO</name>
<proteinExistence type="predicted"/>